<dbReference type="GO" id="GO:0006979">
    <property type="term" value="P:response to oxidative stress"/>
    <property type="evidence" value="ECO:0007669"/>
    <property type="project" value="TreeGrafter"/>
</dbReference>
<dbReference type="Pfam" id="PF05347">
    <property type="entry name" value="Complex1_LYR"/>
    <property type="match status" value="1"/>
</dbReference>
<evidence type="ECO:0000256" key="7">
    <source>
        <dbReference type="ARBA" id="ARBA00023128"/>
    </source>
</evidence>
<keyword evidence="6" id="KW-0249">Electron transport</keyword>
<evidence type="ECO:0000256" key="1">
    <source>
        <dbReference type="ARBA" id="ARBA00004443"/>
    </source>
</evidence>
<gene>
    <name evidence="10" type="ORF">SELO1098_LOCUS6150</name>
</gene>
<dbReference type="GO" id="GO:0005743">
    <property type="term" value="C:mitochondrial inner membrane"/>
    <property type="evidence" value="ECO:0007669"/>
    <property type="project" value="UniProtKB-SubCell"/>
</dbReference>
<protein>
    <recommendedName>
        <fullName evidence="9">Complex 1 LYR protein domain-containing protein</fullName>
    </recommendedName>
</protein>
<dbReference type="AlphaFoldDB" id="A0A7S3GV22"/>
<keyword evidence="5" id="KW-0999">Mitochondrion inner membrane</keyword>
<evidence type="ECO:0000256" key="6">
    <source>
        <dbReference type="ARBA" id="ARBA00022982"/>
    </source>
</evidence>
<name>A0A7S3GV22_9STRA</name>
<keyword evidence="4" id="KW-0679">Respiratory chain</keyword>
<dbReference type="GO" id="GO:0045271">
    <property type="term" value="C:respiratory chain complex I"/>
    <property type="evidence" value="ECO:0007669"/>
    <property type="project" value="InterPro"/>
</dbReference>
<evidence type="ECO:0000256" key="4">
    <source>
        <dbReference type="ARBA" id="ARBA00022660"/>
    </source>
</evidence>
<evidence type="ECO:0000256" key="5">
    <source>
        <dbReference type="ARBA" id="ARBA00022792"/>
    </source>
</evidence>
<accession>A0A7S3GV22</accession>
<dbReference type="PANTHER" id="PTHR12964:SF0">
    <property type="entry name" value="NADH DEHYDROGENASE [UBIQUINONE] 1 ALPHA SUBCOMPLEX SUBUNIT 6"/>
    <property type="match status" value="1"/>
</dbReference>
<reference evidence="10" key="1">
    <citation type="submission" date="2021-01" db="EMBL/GenBank/DDBJ databases">
        <authorList>
            <person name="Corre E."/>
            <person name="Pelletier E."/>
            <person name="Niang G."/>
            <person name="Scheremetjew M."/>
            <person name="Finn R."/>
            <person name="Kale V."/>
            <person name="Holt S."/>
            <person name="Cochrane G."/>
            <person name="Meng A."/>
            <person name="Brown T."/>
            <person name="Cohen L."/>
        </authorList>
    </citation>
    <scope>NUCLEOTIDE SEQUENCE</scope>
    <source>
        <strain evidence="10">CCAP 955/1</strain>
    </source>
</reference>
<sequence>MALRALVKTDVAKAVDRNSVSQLYRSIIKELPRVLIIYDVDMPMKTAKTAIQYHFRKHGHLKDGNVIGMLMAKGYMELEETLMQWKQKTHLLRVLEPLELSANYRRVLTQEEKLIFNVEDDSDDEQY</sequence>
<keyword evidence="7" id="KW-0496">Mitochondrion</keyword>
<dbReference type="CDD" id="cd20266">
    <property type="entry name" value="Complex1_LYR_NDUFA6_LYRM6"/>
    <property type="match status" value="1"/>
</dbReference>
<keyword evidence="8" id="KW-0472">Membrane</keyword>
<dbReference type="InterPro" id="IPR045299">
    <property type="entry name" value="Complex1_LYR_NDUFA6_LYRM6"/>
</dbReference>
<evidence type="ECO:0000256" key="3">
    <source>
        <dbReference type="ARBA" id="ARBA00022448"/>
    </source>
</evidence>
<proteinExistence type="inferred from homology"/>
<feature type="domain" description="Complex 1 LYR protein" evidence="9">
    <location>
        <begin position="19"/>
        <end position="80"/>
    </location>
</feature>
<comment type="subcellular location">
    <subcellularLocation>
        <location evidence="1">Mitochondrion inner membrane</location>
        <topology evidence="1">Peripheral membrane protein</topology>
        <orientation evidence="1">Matrix side</orientation>
    </subcellularLocation>
</comment>
<evidence type="ECO:0000313" key="10">
    <source>
        <dbReference type="EMBL" id="CAE0277320.1"/>
    </source>
</evidence>
<organism evidence="10">
    <name type="scientific">Spumella elongata</name>
    <dbReference type="NCBI Taxonomy" id="89044"/>
    <lineage>
        <taxon>Eukaryota</taxon>
        <taxon>Sar</taxon>
        <taxon>Stramenopiles</taxon>
        <taxon>Ochrophyta</taxon>
        <taxon>Chrysophyceae</taxon>
        <taxon>Chromulinales</taxon>
        <taxon>Chromulinaceae</taxon>
        <taxon>Spumella</taxon>
    </lineage>
</organism>
<dbReference type="PANTHER" id="PTHR12964">
    <property type="entry name" value="NADH-UBIQUINONE OXIDOREDUCTASE B14 SUBUNIT"/>
    <property type="match status" value="1"/>
</dbReference>
<dbReference type="InterPro" id="IPR008011">
    <property type="entry name" value="Complex1_LYR_dom"/>
</dbReference>
<dbReference type="InterPro" id="IPR016488">
    <property type="entry name" value="NADH_Ub_cplx-1_asu_su-6"/>
</dbReference>
<evidence type="ECO:0000256" key="2">
    <source>
        <dbReference type="ARBA" id="ARBA00009508"/>
    </source>
</evidence>
<dbReference type="EMBL" id="HBIC01012327">
    <property type="protein sequence ID" value="CAE0277320.1"/>
    <property type="molecule type" value="Transcribed_RNA"/>
</dbReference>
<comment type="similarity">
    <text evidence="2">Belongs to the complex I LYR family.</text>
</comment>
<evidence type="ECO:0000259" key="9">
    <source>
        <dbReference type="Pfam" id="PF05347"/>
    </source>
</evidence>
<evidence type="ECO:0000256" key="8">
    <source>
        <dbReference type="ARBA" id="ARBA00023136"/>
    </source>
</evidence>
<keyword evidence="3" id="KW-0813">Transport</keyword>